<keyword evidence="1" id="KW-1133">Transmembrane helix</keyword>
<keyword evidence="1" id="KW-0812">Transmembrane</keyword>
<keyword evidence="1" id="KW-0472">Membrane</keyword>
<keyword evidence="3" id="KW-1185">Reference proteome</keyword>
<proteinExistence type="predicted"/>
<accession>A0A2P7QVP7</accession>
<comment type="caution">
    <text evidence="2">The sequence shown here is derived from an EMBL/GenBank/DDBJ whole genome shotgun (WGS) entry which is preliminary data.</text>
</comment>
<sequence>MRMLKLVGWIGVVIALGVASVRGLWFAWTSHAILVPRGGGGSAALEREPGLFWFCVAMYTLIALAAPFATLAAVGDLRAHLRSRRAA</sequence>
<evidence type="ECO:0000256" key="1">
    <source>
        <dbReference type="SAM" id="Phobius"/>
    </source>
</evidence>
<name>A0A2P7QVP7_9SPHN</name>
<dbReference type="OrthoDB" id="9980176at2"/>
<reference evidence="2 3" key="1">
    <citation type="submission" date="2018-03" db="EMBL/GenBank/DDBJ databases">
        <title>The draft genome of Sphingosinicella sp. GL-C-18.</title>
        <authorList>
            <person name="Liu L."/>
            <person name="Li L."/>
            <person name="Liang L."/>
            <person name="Zhang X."/>
            <person name="Wang T."/>
        </authorList>
    </citation>
    <scope>NUCLEOTIDE SEQUENCE [LARGE SCALE GENOMIC DNA]</scope>
    <source>
        <strain evidence="2 3">GL-C-18</strain>
    </source>
</reference>
<dbReference type="AlphaFoldDB" id="A0A2P7QVP7"/>
<organism evidence="2 3">
    <name type="scientific">Allosphingosinicella deserti</name>
    <dbReference type="NCBI Taxonomy" id="2116704"/>
    <lineage>
        <taxon>Bacteria</taxon>
        <taxon>Pseudomonadati</taxon>
        <taxon>Pseudomonadota</taxon>
        <taxon>Alphaproteobacteria</taxon>
        <taxon>Sphingomonadales</taxon>
        <taxon>Sphingomonadaceae</taxon>
        <taxon>Allosphingosinicella</taxon>
    </lineage>
</organism>
<evidence type="ECO:0000313" key="2">
    <source>
        <dbReference type="EMBL" id="PSJ42042.1"/>
    </source>
</evidence>
<dbReference type="Proteomes" id="UP000241167">
    <property type="component" value="Unassembled WGS sequence"/>
</dbReference>
<dbReference type="RefSeq" id="WP_106512210.1">
    <property type="nucleotide sequence ID" value="NZ_PXYI01000002.1"/>
</dbReference>
<feature type="transmembrane region" description="Helical" evidence="1">
    <location>
        <begin position="51"/>
        <end position="75"/>
    </location>
</feature>
<evidence type="ECO:0000313" key="3">
    <source>
        <dbReference type="Proteomes" id="UP000241167"/>
    </source>
</evidence>
<protein>
    <submittedName>
        <fullName evidence="2">Uncharacterized protein</fullName>
    </submittedName>
</protein>
<dbReference type="EMBL" id="PXYI01000002">
    <property type="protein sequence ID" value="PSJ42042.1"/>
    <property type="molecule type" value="Genomic_DNA"/>
</dbReference>
<gene>
    <name evidence="2" type="ORF">C7I55_07265</name>
</gene>